<proteinExistence type="predicted"/>
<name>A0AC61KXJ2_9EURY</name>
<accession>A0AC61KXJ2</accession>
<evidence type="ECO:0000313" key="1">
    <source>
        <dbReference type="EMBL" id="PXF54474.1"/>
    </source>
</evidence>
<evidence type="ECO:0000313" key="2">
    <source>
        <dbReference type="Proteomes" id="UP000248329"/>
    </source>
</evidence>
<dbReference type="EMBL" id="PQXF01000164">
    <property type="protein sequence ID" value="PXF54474.1"/>
    <property type="molecule type" value="Genomic_DNA"/>
</dbReference>
<comment type="caution">
    <text evidence="1">The sequence shown here is derived from an EMBL/GenBank/DDBJ whole genome shotgun (WGS) entry which is preliminary data.</text>
</comment>
<organism evidence="1 2">
    <name type="scientific">Candidatus Methanogaster sp</name>
    <dbReference type="NCBI Taxonomy" id="3386292"/>
    <lineage>
        <taxon>Archaea</taxon>
        <taxon>Methanobacteriati</taxon>
        <taxon>Methanobacteriota</taxon>
        <taxon>Stenosarchaea group</taxon>
        <taxon>Methanomicrobia</taxon>
        <taxon>Methanosarcinales</taxon>
        <taxon>ANME-2 cluster</taxon>
        <taxon>Candidatus Methanogasteraceae</taxon>
        <taxon>Candidatus Methanogaster</taxon>
    </lineage>
</organism>
<gene>
    <name evidence="1" type="ORF">C4B59_17835</name>
</gene>
<sequence length="80" mass="8608">MRIESAELKFTVLIEKNENEGYTVTVPSLPGCVTQGDTWDETISNAKEAIAGHIEALKTLGKQIPIEIPVEVPVEVGATS</sequence>
<protein>
    <submittedName>
        <fullName evidence="1">Uncharacterized protein</fullName>
    </submittedName>
</protein>
<dbReference type="Proteomes" id="UP000248329">
    <property type="component" value="Unassembled WGS sequence"/>
</dbReference>
<reference evidence="1" key="1">
    <citation type="submission" date="2018-01" db="EMBL/GenBank/DDBJ databases">
        <authorList>
            <person name="Krukenberg V."/>
        </authorList>
    </citation>
    <scope>NUCLEOTIDE SEQUENCE</scope>
    <source>
        <strain evidence="1">E20ANME2</strain>
    </source>
</reference>